<keyword evidence="1" id="KW-0472">Membrane</keyword>
<dbReference type="WBParaSite" id="jg22710">
    <property type="protein sequence ID" value="jg22710"/>
    <property type="gene ID" value="jg22710"/>
</dbReference>
<evidence type="ECO:0000313" key="2">
    <source>
        <dbReference type="Proteomes" id="UP000887574"/>
    </source>
</evidence>
<keyword evidence="2" id="KW-1185">Reference proteome</keyword>
<protein>
    <submittedName>
        <fullName evidence="3">Uncharacterized protein</fullName>
    </submittedName>
</protein>
<evidence type="ECO:0000256" key="1">
    <source>
        <dbReference type="SAM" id="Phobius"/>
    </source>
</evidence>
<organism evidence="2 3">
    <name type="scientific">Ditylenchus dipsaci</name>
    <dbReference type="NCBI Taxonomy" id="166011"/>
    <lineage>
        <taxon>Eukaryota</taxon>
        <taxon>Metazoa</taxon>
        <taxon>Ecdysozoa</taxon>
        <taxon>Nematoda</taxon>
        <taxon>Chromadorea</taxon>
        <taxon>Rhabditida</taxon>
        <taxon>Tylenchina</taxon>
        <taxon>Tylenchomorpha</taxon>
        <taxon>Sphaerularioidea</taxon>
        <taxon>Anguinidae</taxon>
        <taxon>Anguininae</taxon>
        <taxon>Ditylenchus</taxon>
    </lineage>
</organism>
<keyword evidence="1" id="KW-0812">Transmembrane</keyword>
<sequence>MSESCSCESVSLASNSQTSDQTDCLPGSIDGLCHTVSSFCRSFHLWLLVGLTSMWLIGSLVLFSLEWEAQLEGRRELAGQRLERRTHFLEALEWINIYSSRKNEQEWDLSVNELLRWFDGSVNNQSSTAKWTFNNSLFLCFSWPTQCWRLSVGLICSSLCASSEHTSWPICLLAVDTSSHTTLLLLCLEIRSTAQSTFACPLEIVDYCLNGYASQSMPFPWLQLLLHAFCWALFVVDGSIGQIDENVFSLEYLTRWIPGL</sequence>
<accession>A0A915DTM9</accession>
<feature type="transmembrane region" description="Helical" evidence="1">
    <location>
        <begin position="45"/>
        <end position="65"/>
    </location>
</feature>
<dbReference type="Gene3D" id="1.10.287.70">
    <property type="match status" value="1"/>
</dbReference>
<name>A0A915DTM9_9BILA</name>
<dbReference type="Proteomes" id="UP000887574">
    <property type="component" value="Unplaced"/>
</dbReference>
<keyword evidence="1" id="KW-1133">Transmembrane helix</keyword>
<proteinExistence type="predicted"/>
<reference evidence="3" key="1">
    <citation type="submission" date="2022-11" db="UniProtKB">
        <authorList>
            <consortium name="WormBaseParasite"/>
        </authorList>
    </citation>
    <scope>IDENTIFICATION</scope>
</reference>
<dbReference type="AlphaFoldDB" id="A0A915DTM9"/>
<evidence type="ECO:0000313" key="3">
    <source>
        <dbReference type="WBParaSite" id="jg22710"/>
    </source>
</evidence>